<feature type="region of interest" description="Disordered" evidence="1">
    <location>
        <begin position="124"/>
        <end position="161"/>
    </location>
</feature>
<dbReference type="EMBL" id="KZ678130">
    <property type="protein sequence ID" value="PSN71639.1"/>
    <property type="molecule type" value="Genomic_DNA"/>
</dbReference>
<evidence type="ECO:0000313" key="3">
    <source>
        <dbReference type="EMBL" id="PSN71639.1"/>
    </source>
</evidence>
<keyword evidence="2" id="KW-0732">Signal</keyword>
<feature type="compositionally biased region" description="Low complexity" evidence="1">
    <location>
        <begin position="178"/>
        <end position="192"/>
    </location>
</feature>
<dbReference type="Proteomes" id="UP000240883">
    <property type="component" value="Unassembled WGS sequence"/>
</dbReference>
<feature type="compositionally biased region" description="Basic residues" evidence="1">
    <location>
        <begin position="201"/>
        <end position="212"/>
    </location>
</feature>
<feature type="region of interest" description="Disordered" evidence="1">
    <location>
        <begin position="178"/>
        <end position="222"/>
    </location>
</feature>
<evidence type="ECO:0000313" key="4">
    <source>
        <dbReference type="Proteomes" id="UP000240883"/>
    </source>
</evidence>
<evidence type="ECO:0008006" key="5">
    <source>
        <dbReference type="Google" id="ProtNLM"/>
    </source>
</evidence>
<name>A0A2T2P1Y3_CORCC</name>
<proteinExistence type="predicted"/>
<feature type="signal peptide" evidence="2">
    <location>
        <begin position="1"/>
        <end position="27"/>
    </location>
</feature>
<accession>A0A2T2P1Y3</accession>
<feature type="chain" id="PRO_5015697007" description="Secreted protein" evidence="2">
    <location>
        <begin position="28"/>
        <end position="222"/>
    </location>
</feature>
<organism evidence="3 4">
    <name type="scientific">Corynespora cassiicola Philippines</name>
    <dbReference type="NCBI Taxonomy" id="1448308"/>
    <lineage>
        <taxon>Eukaryota</taxon>
        <taxon>Fungi</taxon>
        <taxon>Dikarya</taxon>
        <taxon>Ascomycota</taxon>
        <taxon>Pezizomycotina</taxon>
        <taxon>Dothideomycetes</taxon>
        <taxon>Pleosporomycetidae</taxon>
        <taxon>Pleosporales</taxon>
        <taxon>Corynesporascaceae</taxon>
        <taxon>Corynespora</taxon>
    </lineage>
</organism>
<keyword evidence="4" id="KW-1185">Reference proteome</keyword>
<evidence type="ECO:0000256" key="1">
    <source>
        <dbReference type="SAM" id="MobiDB-lite"/>
    </source>
</evidence>
<dbReference type="AlphaFoldDB" id="A0A2T2P1Y3"/>
<evidence type="ECO:0000256" key="2">
    <source>
        <dbReference type="SAM" id="SignalP"/>
    </source>
</evidence>
<sequence length="222" mass="24089">MATRCLGFTWPWCRAIAQLAALHGTVARPRLARAHKPPRSPNSGSFDVVWCGAVQGEARRIHQSGQVRSLPCLVACVAWAAPSHSNLGRPAFPSWHVCPPPSLPFPSRPWRAIYIARSRLGSLPRSSTIRPRAPEDVPRGPHGGQSHPAGTIPPATTPGRQISWRLPEEWITVASITASPPTTSEPTSRPCPSSCPSPPARSHRQSQHHPTAHLRPPTILLD</sequence>
<reference evidence="3 4" key="1">
    <citation type="journal article" date="2018" name="Front. Microbiol.">
        <title>Genome-Wide Analysis of Corynespora cassiicola Leaf Fall Disease Putative Effectors.</title>
        <authorList>
            <person name="Lopez D."/>
            <person name="Ribeiro S."/>
            <person name="Label P."/>
            <person name="Fumanal B."/>
            <person name="Venisse J.S."/>
            <person name="Kohler A."/>
            <person name="de Oliveira R.R."/>
            <person name="Labutti K."/>
            <person name="Lipzen A."/>
            <person name="Lail K."/>
            <person name="Bauer D."/>
            <person name="Ohm R.A."/>
            <person name="Barry K.W."/>
            <person name="Spatafora J."/>
            <person name="Grigoriev I.V."/>
            <person name="Martin F.M."/>
            <person name="Pujade-Renaud V."/>
        </authorList>
    </citation>
    <scope>NUCLEOTIDE SEQUENCE [LARGE SCALE GENOMIC DNA]</scope>
    <source>
        <strain evidence="3 4">Philippines</strain>
    </source>
</reference>
<gene>
    <name evidence="3" type="ORF">BS50DRAFT_232612</name>
</gene>
<feature type="compositionally biased region" description="Low complexity" evidence="1">
    <location>
        <begin position="148"/>
        <end position="159"/>
    </location>
</feature>
<protein>
    <recommendedName>
        <fullName evidence="5">Secreted protein</fullName>
    </recommendedName>
</protein>